<organism evidence="1 2">
    <name type="scientific">Magnusiomyces paraingens</name>
    <dbReference type="NCBI Taxonomy" id="2606893"/>
    <lineage>
        <taxon>Eukaryota</taxon>
        <taxon>Fungi</taxon>
        <taxon>Dikarya</taxon>
        <taxon>Ascomycota</taxon>
        <taxon>Saccharomycotina</taxon>
        <taxon>Dipodascomycetes</taxon>
        <taxon>Dipodascales</taxon>
        <taxon>Dipodascaceae</taxon>
        <taxon>Magnusiomyces</taxon>
    </lineage>
</organism>
<sequence>MEEVIFSNNSNSFEPLASTISAPEVDLGSDFMANDQEFLDILQHKYKKPSNTFHFPPDRSIKPHPAFLFVPSHATSGSFLQSMKDTFEKEYEKRKNEENITKTNPEEKLEPFLTLSPPKMFQAVDYYEFMPKYYSYVSLRPRSDIKSNAKVLSEEEKFQKNSEGYLVYIPDNTLLQSFDGFLDEGQIVSRLQLKVELVVEKAKNDGDNTRVGGKVWGAVSKYLENVGLSKSDNSQSMWDVEAYVWNGNSRFGEWEIID</sequence>
<keyword evidence="2" id="KW-1185">Reference proteome</keyword>
<dbReference type="EMBL" id="CABVLU010000005">
    <property type="protein sequence ID" value="VVT57674.1"/>
    <property type="molecule type" value="Genomic_DNA"/>
</dbReference>
<dbReference type="GeneID" id="43584627"/>
<protein>
    <submittedName>
        <fullName evidence="1">Uncharacterized protein</fullName>
    </submittedName>
</protein>
<evidence type="ECO:0000313" key="2">
    <source>
        <dbReference type="Proteomes" id="UP000398389"/>
    </source>
</evidence>
<name>A0A5E8C1R3_9ASCO</name>
<dbReference type="AlphaFoldDB" id="A0A5E8C1R3"/>
<dbReference type="RefSeq" id="XP_031856418.1">
    <property type="nucleotide sequence ID" value="XM_032000527.1"/>
</dbReference>
<gene>
    <name evidence="1" type="ORF">SAPINGB_P005813</name>
</gene>
<evidence type="ECO:0000313" key="1">
    <source>
        <dbReference type="EMBL" id="VVT57674.1"/>
    </source>
</evidence>
<reference evidence="1 2" key="1">
    <citation type="submission" date="2019-09" db="EMBL/GenBank/DDBJ databases">
        <authorList>
            <person name="Brejova B."/>
        </authorList>
    </citation>
    <scope>NUCLEOTIDE SEQUENCE [LARGE SCALE GENOMIC DNA]</scope>
</reference>
<dbReference type="Proteomes" id="UP000398389">
    <property type="component" value="Unassembled WGS sequence"/>
</dbReference>
<accession>A0A5E8C1R3</accession>
<proteinExistence type="predicted"/>